<dbReference type="PANTHER" id="PTHR33571">
    <property type="entry name" value="SSL8005 PROTEIN"/>
    <property type="match status" value="1"/>
</dbReference>
<accession>A0ABR9W753</accession>
<reference evidence="11 12" key="1">
    <citation type="submission" date="2020-10" db="EMBL/GenBank/DDBJ databases">
        <title>Draft genome and description of Brachybacterium epidermidis sp nov.</title>
        <authorList>
            <person name="Boxberger M."/>
            <person name="La Scola B."/>
        </authorList>
    </citation>
    <scope>NUCLEOTIDE SEQUENCE [LARGE SCALE GENOMIC DNA]</scope>
    <source>
        <strain evidence="11 12">Marseille-Q2903</strain>
    </source>
</reference>
<keyword evidence="4" id="KW-0548">Nucleotidyltransferase</keyword>
<sequence length="107" mass="11342">MDAEVVTHQPTVTLQDVRAAAPRIRSVVKKHRGTGRVLVFGSVARGTTSRASDVDLLVEFESAASYFDLIAAQLELSDELGVPVDVMSLGARGRAADHARAQAVALT</sequence>
<dbReference type="PANTHER" id="PTHR33571:SF12">
    <property type="entry name" value="BSL3053 PROTEIN"/>
    <property type="match status" value="1"/>
</dbReference>
<dbReference type="InterPro" id="IPR002934">
    <property type="entry name" value="Polymerase_NTP_transf_dom"/>
</dbReference>
<gene>
    <name evidence="11" type="ORF">IOE58_13870</name>
</gene>
<dbReference type="SUPFAM" id="SSF81301">
    <property type="entry name" value="Nucleotidyltransferase"/>
    <property type="match status" value="1"/>
</dbReference>
<feature type="domain" description="Polymerase nucleotidyl transferase" evidence="10">
    <location>
        <begin position="23"/>
        <end position="87"/>
    </location>
</feature>
<dbReference type="InterPro" id="IPR052038">
    <property type="entry name" value="Type-VII_TA_antitoxin"/>
</dbReference>
<keyword evidence="7" id="KW-0067">ATP-binding</keyword>
<evidence type="ECO:0000256" key="5">
    <source>
        <dbReference type="ARBA" id="ARBA00022723"/>
    </source>
</evidence>
<evidence type="ECO:0000256" key="7">
    <source>
        <dbReference type="ARBA" id="ARBA00022840"/>
    </source>
</evidence>
<keyword evidence="2" id="KW-1277">Toxin-antitoxin system</keyword>
<dbReference type="InterPro" id="IPR043519">
    <property type="entry name" value="NT_sf"/>
</dbReference>
<keyword evidence="6" id="KW-0547">Nucleotide-binding</keyword>
<evidence type="ECO:0000256" key="8">
    <source>
        <dbReference type="ARBA" id="ARBA00022842"/>
    </source>
</evidence>
<evidence type="ECO:0000259" key="10">
    <source>
        <dbReference type="Pfam" id="PF01909"/>
    </source>
</evidence>
<keyword evidence="5" id="KW-0479">Metal-binding</keyword>
<keyword evidence="3" id="KW-0808">Transferase</keyword>
<dbReference type="Pfam" id="PF01909">
    <property type="entry name" value="NTP_transf_2"/>
    <property type="match status" value="1"/>
</dbReference>
<dbReference type="EMBL" id="JADEYR010000025">
    <property type="protein sequence ID" value="MBE9405210.1"/>
    <property type="molecule type" value="Genomic_DNA"/>
</dbReference>
<evidence type="ECO:0000256" key="4">
    <source>
        <dbReference type="ARBA" id="ARBA00022695"/>
    </source>
</evidence>
<comment type="cofactor">
    <cofactor evidence="1">
        <name>Mg(2+)</name>
        <dbReference type="ChEBI" id="CHEBI:18420"/>
    </cofactor>
</comment>
<name>A0ABR9W753_9MICO</name>
<proteinExistence type="inferred from homology"/>
<evidence type="ECO:0000256" key="1">
    <source>
        <dbReference type="ARBA" id="ARBA00001946"/>
    </source>
</evidence>
<evidence type="ECO:0000313" key="12">
    <source>
        <dbReference type="Proteomes" id="UP000644727"/>
    </source>
</evidence>
<evidence type="ECO:0000256" key="6">
    <source>
        <dbReference type="ARBA" id="ARBA00022741"/>
    </source>
</evidence>
<keyword evidence="12" id="KW-1185">Reference proteome</keyword>
<dbReference type="Gene3D" id="3.30.460.10">
    <property type="entry name" value="Beta Polymerase, domain 2"/>
    <property type="match status" value="1"/>
</dbReference>
<dbReference type="RefSeq" id="WP_193866939.1">
    <property type="nucleotide sequence ID" value="NZ_JADEYR010000025.1"/>
</dbReference>
<dbReference type="CDD" id="cd05403">
    <property type="entry name" value="NT_KNTase_like"/>
    <property type="match status" value="1"/>
</dbReference>
<comment type="similarity">
    <text evidence="9">Belongs to the MntA antitoxin family.</text>
</comment>
<protein>
    <submittedName>
        <fullName evidence="11">Nucleotidyltransferase domain-containing protein</fullName>
    </submittedName>
</protein>
<evidence type="ECO:0000256" key="9">
    <source>
        <dbReference type="ARBA" id="ARBA00038276"/>
    </source>
</evidence>
<organism evidence="11 12">
    <name type="scientific">Brachybacterium epidermidis</name>
    <dbReference type="NCBI Taxonomy" id="2781983"/>
    <lineage>
        <taxon>Bacteria</taxon>
        <taxon>Bacillati</taxon>
        <taxon>Actinomycetota</taxon>
        <taxon>Actinomycetes</taxon>
        <taxon>Micrococcales</taxon>
        <taxon>Dermabacteraceae</taxon>
        <taxon>Brachybacterium</taxon>
    </lineage>
</organism>
<comment type="caution">
    <text evidence="11">The sequence shown here is derived from an EMBL/GenBank/DDBJ whole genome shotgun (WGS) entry which is preliminary data.</text>
</comment>
<keyword evidence="8" id="KW-0460">Magnesium</keyword>
<dbReference type="Proteomes" id="UP000644727">
    <property type="component" value="Unassembled WGS sequence"/>
</dbReference>
<evidence type="ECO:0000256" key="3">
    <source>
        <dbReference type="ARBA" id="ARBA00022679"/>
    </source>
</evidence>
<evidence type="ECO:0000256" key="2">
    <source>
        <dbReference type="ARBA" id="ARBA00022649"/>
    </source>
</evidence>
<evidence type="ECO:0000313" key="11">
    <source>
        <dbReference type="EMBL" id="MBE9405210.1"/>
    </source>
</evidence>